<dbReference type="RefSeq" id="XP_002738358.1">
    <property type="nucleotide sequence ID" value="XM_002738312.2"/>
</dbReference>
<feature type="region of interest" description="Disordered" evidence="1">
    <location>
        <begin position="202"/>
        <end position="304"/>
    </location>
</feature>
<protein>
    <submittedName>
        <fullName evidence="4">Testis-expressed sequence 264 protein-like</fullName>
    </submittedName>
</protein>
<gene>
    <name evidence="4" type="primary">LOC100370270</name>
</gene>
<sequence length="304" mass="33357">MATWLVIGILGLVVSIIFTVLFLIAYSGLFHNIEIKAGKPPFKNLRIAYKCRKGPYKNAGDLFTESAKLAPGNRCLGVYYDDPHQVAAEELRYIVGAVLAEGTEEPDKKLEAKLLENGYKIATLPNIDYAVTTSFPFVTAISIYIAIFRVYPLLGDYVKRQKLCARPVLEMYCDDVIHFWAPLAKQDEFYVAGIDVIQDEMEQDDDGGKLKEGEKIVSGGDPNEKTPSLSGSSGISGNGSTSGSGSASGSGSESPFEELDVTEDFEEEMRKMQGNEQQLIDGVKDEKEDGSDDRTGIEVEQPEK</sequence>
<keyword evidence="2" id="KW-0472">Membrane</keyword>
<name>A0ABM0GVP9_SACKO</name>
<keyword evidence="2" id="KW-1133">Transmembrane helix</keyword>
<dbReference type="GeneID" id="100370270"/>
<evidence type="ECO:0000313" key="3">
    <source>
        <dbReference type="Proteomes" id="UP000694865"/>
    </source>
</evidence>
<dbReference type="PANTHER" id="PTHR15949">
    <property type="entry name" value="TESTIS-EXPRESSED PROTEIN 264"/>
    <property type="match status" value="1"/>
</dbReference>
<dbReference type="InterPro" id="IPR011256">
    <property type="entry name" value="Reg_factor_effector_dom_sf"/>
</dbReference>
<feature type="compositionally biased region" description="Basic and acidic residues" evidence="1">
    <location>
        <begin position="282"/>
        <end position="304"/>
    </location>
</feature>
<feature type="compositionally biased region" description="Acidic residues" evidence="1">
    <location>
        <begin position="255"/>
        <end position="267"/>
    </location>
</feature>
<accession>A0ABM0GVP9</accession>
<evidence type="ECO:0000313" key="4">
    <source>
        <dbReference type="RefSeq" id="XP_002738358.1"/>
    </source>
</evidence>
<keyword evidence="3" id="KW-1185">Reference proteome</keyword>
<dbReference type="Proteomes" id="UP000694865">
    <property type="component" value="Unplaced"/>
</dbReference>
<feature type="transmembrane region" description="Helical" evidence="2">
    <location>
        <begin position="6"/>
        <end position="29"/>
    </location>
</feature>
<evidence type="ECO:0000256" key="1">
    <source>
        <dbReference type="SAM" id="MobiDB-lite"/>
    </source>
</evidence>
<evidence type="ECO:0000256" key="2">
    <source>
        <dbReference type="SAM" id="Phobius"/>
    </source>
</evidence>
<keyword evidence="2" id="KW-0812">Transmembrane</keyword>
<feature type="compositionally biased region" description="Basic and acidic residues" evidence="1">
    <location>
        <begin position="206"/>
        <end position="215"/>
    </location>
</feature>
<dbReference type="PANTHER" id="PTHR15949:SF3">
    <property type="entry name" value="TESTIS-EXPRESSED PROTEIN 264"/>
    <property type="match status" value="1"/>
</dbReference>
<dbReference type="SUPFAM" id="SSF55136">
    <property type="entry name" value="Probable bacterial effector-binding domain"/>
    <property type="match status" value="1"/>
</dbReference>
<reference evidence="4" key="1">
    <citation type="submission" date="2025-08" db="UniProtKB">
        <authorList>
            <consortium name="RefSeq"/>
        </authorList>
    </citation>
    <scope>IDENTIFICATION</scope>
    <source>
        <tissue evidence="4">Testes</tissue>
    </source>
</reference>
<dbReference type="Gene3D" id="3.20.80.10">
    <property type="entry name" value="Regulatory factor, effector binding domain"/>
    <property type="match status" value="1"/>
</dbReference>
<organism evidence="3 4">
    <name type="scientific">Saccoglossus kowalevskii</name>
    <name type="common">Acorn worm</name>
    <dbReference type="NCBI Taxonomy" id="10224"/>
    <lineage>
        <taxon>Eukaryota</taxon>
        <taxon>Metazoa</taxon>
        <taxon>Hemichordata</taxon>
        <taxon>Enteropneusta</taxon>
        <taxon>Harrimaniidae</taxon>
        <taxon>Saccoglossus</taxon>
    </lineage>
</organism>
<proteinExistence type="predicted"/>
<feature type="compositionally biased region" description="Gly residues" evidence="1">
    <location>
        <begin position="234"/>
        <end position="248"/>
    </location>
</feature>